<dbReference type="PROSITE" id="PS01124">
    <property type="entry name" value="HTH_ARAC_FAMILY_2"/>
    <property type="match status" value="1"/>
</dbReference>
<dbReference type="PANTHER" id="PTHR43280">
    <property type="entry name" value="ARAC-FAMILY TRANSCRIPTIONAL REGULATOR"/>
    <property type="match status" value="1"/>
</dbReference>
<keyword evidence="3" id="KW-0804">Transcription</keyword>
<dbReference type="InterPro" id="IPR014710">
    <property type="entry name" value="RmlC-like_jellyroll"/>
</dbReference>
<dbReference type="InterPro" id="IPR018062">
    <property type="entry name" value="HTH_AraC-typ_CS"/>
</dbReference>
<evidence type="ECO:0000313" key="5">
    <source>
        <dbReference type="EMBL" id="MRI84526.1"/>
    </source>
</evidence>
<comment type="caution">
    <text evidence="5">The sequence shown here is derived from an EMBL/GenBank/DDBJ whole genome shotgun (WGS) entry which is preliminary data.</text>
</comment>
<evidence type="ECO:0000256" key="2">
    <source>
        <dbReference type="ARBA" id="ARBA00023125"/>
    </source>
</evidence>
<dbReference type="GO" id="GO:0003700">
    <property type="term" value="F:DNA-binding transcription factor activity"/>
    <property type="evidence" value="ECO:0007669"/>
    <property type="project" value="InterPro"/>
</dbReference>
<dbReference type="Pfam" id="PF02311">
    <property type="entry name" value="AraC_binding"/>
    <property type="match status" value="1"/>
</dbReference>
<dbReference type="AlphaFoldDB" id="A0A6I2GBD7"/>
<evidence type="ECO:0000256" key="1">
    <source>
        <dbReference type="ARBA" id="ARBA00023015"/>
    </source>
</evidence>
<dbReference type="InterPro" id="IPR020449">
    <property type="entry name" value="Tscrpt_reg_AraC-type_HTH"/>
</dbReference>
<dbReference type="RefSeq" id="WP_153863063.1">
    <property type="nucleotide sequence ID" value="NZ_WJQS01000001.1"/>
</dbReference>
<dbReference type="Pfam" id="PF12833">
    <property type="entry name" value="HTH_18"/>
    <property type="match status" value="1"/>
</dbReference>
<feature type="domain" description="HTH araC/xylS-type" evidence="4">
    <location>
        <begin position="200"/>
        <end position="298"/>
    </location>
</feature>
<keyword evidence="6" id="KW-1185">Reference proteome</keyword>
<keyword evidence="1" id="KW-0805">Transcription regulation</keyword>
<dbReference type="SUPFAM" id="SSF51182">
    <property type="entry name" value="RmlC-like cupins"/>
    <property type="match status" value="1"/>
</dbReference>
<dbReference type="PANTHER" id="PTHR43280:SF2">
    <property type="entry name" value="HTH-TYPE TRANSCRIPTIONAL REGULATOR EXSA"/>
    <property type="match status" value="1"/>
</dbReference>
<keyword evidence="2" id="KW-0238">DNA-binding</keyword>
<dbReference type="Gene3D" id="2.60.120.10">
    <property type="entry name" value="Jelly Rolls"/>
    <property type="match status" value="1"/>
</dbReference>
<dbReference type="SUPFAM" id="SSF46689">
    <property type="entry name" value="Homeodomain-like"/>
    <property type="match status" value="2"/>
</dbReference>
<dbReference type="SMART" id="SM00342">
    <property type="entry name" value="HTH_ARAC"/>
    <property type="match status" value="1"/>
</dbReference>
<dbReference type="InterPro" id="IPR009057">
    <property type="entry name" value="Homeodomain-like_sf"/>
</dbReference>
<name>A0A6I2GBD7_9LACT</name>
<proteinExistence type="predicted"/>
<dbReference type="EMBL" id="WJQS01000001">
    <property type="protein sequence ID" value="MRI84526.1"/>
    <property type="molecule type" value="Genomic_DNA"/>
</dbReference>
<accession>A0A6I2GBD7</accession>
<sequence length="312" mass="35427">MNIVQKFEYYPGSKEEKLPNFSKAFPYVASRAELDHYVGKRVPWHWHLAVELFYIESGTLIYQTPSGQVDFPAGTGGFVNSNVLHATQVVKGTAPTIQLLHVFEPSLIAGFSGSQIDTQYVLPITSHPAIELFKLEPTQPEHAELLELIKQGFQLSPKDFGYGIKVRDNLSRMWLKLFKELQAILNSRVQPEDKNNAKLKAMLVFIHEHYAQKLTVAEIAASAFLSERDCYRIFSHYLKLSPLAYLTDYRLQVACQLLAEGQLSLTDIASVCGFGSSNYFGRVFTKHIGYPPNSYRLKWQNRAKEGQKFESN</sequence>
<dbReference type="PRINTS" id="PR00032">
    <property type="entry name" value="HTHARAC"/>
</dbReference>
<gene>
    <name evidence="5" type="ORF">GIY09_01265</name>
</gene>
<dbReference type="GO" id="GO:0043565">
    <property type="term" value="F:sequence-specific DNA binding"/>
    <property type="evidence" value="ECO:0007669"/>
    <property type="project" value="InterPro"/>
</dbReference>
<reference evidence="5 6" key="1">
    <citation type="submission" date="2019-11" db="EMBL/GenBank/DDBJ databases">
        <title>Characterisation of Fundicoccus ignavus gen. nov. sp. nov., a novel genus of the family Aerococcaceae isolated from bulk tank milk.</title>
        <authorList>
            <person name="Siebert A."/>
            <person name="Huptas C."/>
            <person name="Wenning M."/>
            <person name="Scherer S."/>
            <person name="Doll E.V."/>
        </authorList>
    </citation>
    <scope>NUCLEOTIDE SEQUENCE [LARGE SCALE GENOMIC DNA]</scope>
    <source>
        <strain evidence="5 6">WS4759</strain>
    </source>
</reference>
<dbReference type="Gene3D" id="1.10.10.60">
    <property type="entry name" value="Homeodomain-like"/>
    <property type="match status" value="2"/>
</dbReference>
<evidence type="ECO:0000256" key="3">
    <source>
        <dbReference type="ARBA" id="ARBA00023163"/>
    </source>
</evidence>
<dbReference type="InterPro" id="IPR018060">
    <property type="entry name" value="HTH_AraC"/>
</dbReference>
<dbReference type="Proteomes" id="UP000430975">
    <property type="component" value="Unassembled WGS sequence"/>
</dbReference>
<dbReference type="InterPro" id="IPR011051">
    <property type="entry name" value="RmlC_Cupin_sf"/>
</dbReference>
<dbReference type="PROSITE" id="PS00041">
    <property type="entry name" value="HTH_ARAC_FAMILY_1"/>
    <property type="match status" value="1"/>
</dbReference>
<dbReference type="InterPro" id="IPR003313">
    <property type="entry name" value="AraC-bd"/>
</dbReference>
<evidence type="ECO:0000259" key="4">
    <source>
        <dbReference type="PROSITE" id="PS01124"/>
    </source>
</evidence>
<organism evidence="5 6">
    <name type="scientific">Fundicoccus ignavus</name>
    <dbReference type="NCBI Taxonomy" id="2664442"/>
    <lineage>
        <taxon>Bacteria</taxon>
        <taxon>Bacillati</taxon>
        <taxon>Bacillota</taxon>
        <taxon>Bacilli</taxon>
        <taxon>Lactobacillales</taxon>
        <taxon>Aerococcaceae</taxon>
        <taxon>Fundicoccus</taxon>
    </lineage>
</organism>
<evidence type="ECO:0000313" key="6">
    <source>
        <dbReference type="Proteomes" id="UP000430975"/>
    </source>
</evidence>
<protein>
    <submittedName>
        <fullName evidence="5">Helix-turn-helix domain-containing protein</fullName>
    </submittedName>
</protein>